<evidence type="ECO:0000313" key="4">
    <source>
        <dbReference type="Proteomes" id="UP000255231"/>
    </source>
</evidence>
<sequence>MIGGLLRDLLKYLKQGLIKLLKNNLKTCKRVRKPK</sequence>
<dbReference type="EMBL" id="FTMF01000003">
    <property type="protein sequence ID" value="SIQ21367.1"/>
    <property type="molecule type" value="Genomic_DNA"/>
</dbReference>
<evidence type="ECO:0000313" key="1">
    <source>
        <dbReference type="EMBL" id="SIQ21367.1"/>
    </source>
</evidence>
<protein>
    <submittedName>
        <fullName evidence="2">Uncharacterized protein</fullName>
    </submittedName>
</protein>
<evidence type="ECO:0000313" key="2">
    <source>
        <dbReference type="EMBL" id="SUX44648.1"/>
    </source>
</evidence>
<dbReference type="AlphaFoldDB" id="A0A381FDV4"/>
<accession>A0A381FDV4</accession>
<gene>
    <name evidence="2" type="ORF">NCTC13560_02649</name>
    <name evidence="1" type="ORF">SAMN05421682_103188</name>
</gene>
<evidence type="ECO:0000313" key="3">
    <source>
        <dbReference type="Proteomes" id="UP000185725"/>
    </source>
</evidence>
<reference evidence="1 3" key="1">
    <citation type="submission" date="2017-01" db="EMBL/GenBank/DDBJ databases">
        <authorList>
            <person name="Varghese N."/>
            <person name="Submissions S."/>
        </authorList>
    </citation>
    <scope>NUCLEOTIDE SEQUENCE [LARGE SCALE GENOMIC DNA]</scope>
    <source>
        <strain evidence="1 3">ATCC 27950</strain>
    </source>
</reference>
<organism evidence="2 4">
    <name type="scientific">Chryseobacterium indoltheticum</name>
    <dbReference type="NCBI Taxonomy" id="254"/>
    <lineage>
        <taxon>Bacteria</taxon>
        <taxon>Pseudomonadati</taxon>
        <taxon>Bacteroidota</taxon>
        <taxon>Flavobacteriia</taxon>
        <taxon>Flavobacteriales</taxon>
        <taxon>Weeksellaceae</taxon>
        <taxon>Chryseobacterium group</taxon>
        <taxon>Chryseobacterium</taxon>
    </lineage>
</organism>
<keyword evidence="3" id="KW-1185">Reference proteome</keyword>
<name>A0A381FDV4_9FLAO</name>
<dbReference type="EMBL" id="UFVS01000001">
    <property type="protein sequence ID" value="SUX44648.1"/>
    <property type="molecule type" value="Genomic_DNA"/>
</dbReference>
<dbReference type="Proteomes" id="UP000185725">
    <property type="component" value="Unassembled WGS sequence"/>
</dbReference>
<reference evidence="2 4" key="2">
    <citation type="submission" date="2018-06" db="EMBL/GenBank/DDBJ databases">
        <authorList>
            <consortium name="Pathogen Informatics"/>
            <person name="Doyle S."/>
        </authorList>
    </citation>
    <scope>NUCLEOTIDE SEQUENCE [LARGE SCALE GENOMIC DNA]</scope>
    <source>
        <strain evidence="2 4">NCTC13560</strain>
    </source>
</reference>
<dbReference type="Proteomes" id="UP000255231">
    <property type="component" value="Unassembled WGS sequence"/>
</dbReference>
<proteinExistence type="predicted"/>